<reference evidence="1 2" key="1">
    <citation type="submission" date="2020-02" db="EMBL/GenBank/DDBJ databases">
        <title>Genome sequence of strain CCNWXJ40-4.</title>
        <authorList>
            <person name="Gao J."/>
            <person name="Sun J."/>
        </authorList>
    </citation>
    <scope>NUCLEOTIDE SEQUENCE [LARGE SCALE GENOMIC DNA]</scope>
    <source>
        <strain evidence="1 2">CCNWXJ 40-4</strain>
    </source>
</reference>
<accession>A0A6G4WFN4</accession>
<evidence type="ECO:0000313" key="1">
    <source>
        <dbReference type="EMBL" id="NGO53003.1"/>
    </source>
</evidence>
<sequence length="123" mass="12795">MTRRRDKTVYSPALYSALLSAAFLGSRPASALARFAGRLLSTTSAALLVIEPVAIELARAQQTGPGIVADPNAAAGVRPTIGTAANGVPIVDIARAKTGRACRTIDIRTSMSERPAPSSQLHQ</sequence>
<dbReference type="Proteomes" id="UP001642900">
    <property type="component" value="Unassembled WGS sequence"/>
</dbReference>
<keyword evidence="2" id="KW-1185">Reference proteome</keyword>
<organism evidence="1 2">
    <name type="scientific">Allomesorhizobium camelthorni</name>
    <dbReference type="NCBI Taxonomy" id="475069"/>
    <lineage>
        <taxon>Bacteria</taxon>
        <taxon>Pseudomonadati</taxon>
        <taxon>Pseudomonadota</taxon>
        <taxon>Alphaproteobacteria</taxon>
        <taxon>Hyphomicrobiales</taxon>
        <taxon>Phyllobacteriaceae</taxon>
        <taxon>Allomesorhizobium</taxon>
    </lineage>
</organism>
<name>A0A6G4WFN4_9HYPH</name>
<dbReference type="EMBL" id="JAAKZF010000025">
    <property type="protein sequence ID" value="NGO53003.1"/>
    <property type="molecule type" value="Genomic_DNA"/>
</dbReference>
<comment type="caution">
    <text evidence="1">The sequence shown here is derived from an EMBL/GenBank/DDBJ whole genome shotgun (WGS) entry which is preliminary data.</text>
</comment>
<evidence type="ECO:0000313" key="2">
    <source>
        <dbReference type="Proteomes" id="UP001642900"/>
    </source>
</evidence>
<protein>
    <submittedName>
        <fullName evidence="1">Uncharacterized protein</fullName>
    </submittedName>
</protein>
<gene>
    <name evidence="1" type="ORF">G6N73_17825</name>
</gene>
<dbReference type="AlphaFoldDB" id="A0A6G4WFN4"/>
<proteinExistence type="predicted"/>
<dbReference type="RefSeq" id="WP_165029934.1">
    <property type="nucleotide sequence ID" value="NZ_JAAKZF010000025.1"/>
</dbReference>